<dbReference type="Pfam" id="PF00563">
    <property type="entry name" value="EAL"/>
    <property type="match status" value="1"/>
</dbReference>
<dbReference type="PROSITE" id="PS50110">
    <property type="entry name" value="RESPONSE_REGULATORY"/>
    <property type="match status" value="1"/>
</dbReference>
<dbReference type="InterPro" id="IPR050706">
    <property type="entry name" value="Cyclic-di-GMP_PDE-like"/>
</dbReference>
<evidence type="ECO:0000313" key="5">
    <source>
        <dbReference type="Proteomes" id="UP000248134"/>
    </source>
</evidence>
<dbReference type="OrthoDB" id="9814202at2"/>
<accession>A0A323UM90</accession>
<dbReference type="RefSeq" id="WP_110784830.1">
    <property type="nucleotide sequence ID" value="NZ_QKQS01000006.1"/>
</dbReference>
<evidence type="ECO:0000259" key="2">
    <source>
        <dbReference type="PROSITE" id="PS50110"/>
    </source>
</evidence>
<evidence type="ECO:0000259" key="3">
    <source>
        <dbReference type="PROSITE" id="PS50883"/>
    </source>
</evidence>
<evidence type="ECO:0000256" key="1">
    <source>
        <dbReference type="PROSITE-ProRule" id="PRU00169"/>
    </source>
</evidence>
<feature type="domain" description="Response regulatory" evidence="2">
    <location>
        <begin position="12"/>
        <end position="130"/>
    </location>
</feature>
<organism evidence="4 5">
    <name type="scientific">Rhodopseudomonas palustris</name>
    <dbReference type="NCBI Taxonomy" id="1076"/>
    <lineage>
        <taxon>Bacteria</taxon>
        <taxon>Pseudomonadati</taxon>
        <taxon>Pseudomonadota</taxon>
        <taxon>Alphaproteobacteria</taxon>
        <taxon>Hyphomicrobiales</taxon>
        <taxon>Nitrobacteraceae</taxon>
        <taxon>Rhodopseudomonas</taxon>
    </lineage>
</organism>
<protein>
    <submittedName>
        <fullName evidence="4">Diguanylate phosphodiesterase</fullName>
    </submittedName>
</protein>
<dbReference type="Gene3D" id="3.40.50.2300">
    <property type="match status" value="1"/>
</dbReference>
<dbReference type="SUPFAM" id="SSF52172">
    <property type="entry name" value="CheY-like"/>
    <property type="match status" value="1"/>
</dbReference>
<dbReference type="AlphaFoldDB" id="A0A323UM90"/>
<feature type="domain" description="EAL" evidence="3">
    <location>
        <begin position="146"/>
        <end position="399"/>
    </location>
</feature>
<dbReference type="SMART" id="SM00448">
    <property type="entry name" value="REC"/>
    <property type="match status" value="1"/>
</dbReference>
<dbReference type="GO" id="GO:0000160">
    <property type="term" value="P:phosphorelay signal transduction system"/>
    <property type="evidence" value="ECO:0007669"/>
    <property type="project" value="InterPro"/>
</dbReference>
<dbReference type="Proteomes" id="UP000248134">
    <property type="component" value="Unassembled WGS sequence"/>
</dbReference>
<dbReference type="Pfam" id="PF00072">
    <property type="entry name" value="Response_reg"/>
    <property type="match status" value="1"/>
</dbReference>
<dbReference type="InterPro" id="IPR035919">
    <property type="entry name" value="EAL_sf"/>
</dbReference>
<sequence length="417" mass="44920">MRDGISPSPTIDVLVVDDDPLQGAIISGVCIKLGYHPHFAASYHEAADRLATGRYDYVTIDLSLGDHDGIELLRLIADHDTKPRRIIVISGCDQRILNATVRMAHAVGMLDTVSLPKPIDLTLLRGALSTSPEAGASRRRSNAGAAQITEGDLLRGIESGEVYAAFQPKIDLASGKVIGCEALARWDSPTFGAVGPDRFIPLAEQGGLIKAITFNMLRDSMRFAAAFISTEPKFVVAVNLSASLLSDTSLPEEIERLLAEIGVPARALMIEITETTAMSDVGRAMDVLLRLRLKGIGISMDDFGTGYSSLSALARMPFSELKIDRSFVKDCLTDADMWKIVSSSVAIAHQYNMKAVAEGIEDAATWRALDALGCDIGQGFEFSRALPRDAFVDWYQGWTALHPAARGDAAAMLQRGA</sequence>
<dbReference type="EMBL" id="QKQS01000006">
    <property type="protein sequence ID" value="PZA13664.1"/>
    <property type="molecule type" value="Genomic_DNA"/>
</dbReference>
<keyword evidence="1" id="KW-0597">Phosphoprotein</keyword>
<dbReference type="SMART" id="SM00052">
    <property type="entry name" value="EAL"/>
    <property type="match status" value="1"/>
</dbReference>
<reference evidence="4 5" key="1">
    <citation type="submission" date="2018-06" db="EMBL/GenBank/DDBJ databases">
        <title>Draft Whole-Genome Sequence of the purple photosynthetic bacterium Rhodospeudomonas palustris XCP.</title>
        <authorList>
            <person name="Rayyan A."/>
            <person name="Meyer T.E."/>
            <person name="Kyndt J.A."/>
        </authorList>
    </citation>
    <scope>NUCLEOTIDE SEQUENCE [LARGE SCALE GENOMIC DNA]</scope>
    <source>
        <strain evidence="4 5">XCP</strain>
    </source>
</reference>
<dbReference type="PANTHER" id="PTHR33121">
    <property type="entry name" value="CYCLIC DI-GMP PHOSPHODIESTERASE PDEF"/>
    <property type="match status" value="1"/>
</dbReference>
<proteinExistence type="predicted"/>
<dbReference type="GO" id="GO:0071111">
    <property type="term" value="F:cyclic-guanylate-specific phosphodiesterase activity"/>
    <property type="evidence" value="ECO:0007669"/>
    <property type="project" value="InterPro"/>
</dbReference>
<dbReference type="SUPFAM" id="SSF141868">
    <property type="entry name" value="EAL domain-like"/>
    <property type="match status" value="1"/>
</dbReference>
<dbReference type="CDD" id="cd01948">
    <property type="entry name" value="EAL"/>
    <property type="match status" value="1"/>
</dbReference>
<gene>
    <name evidence="4" type="ORF">DNX69_03305</name>
</gene>
<dbReference type="InterPro" id="IPR001789">
    <property type="entry name" value="Sig_transdc_resp-reg_receiver"/>
</dbReference>
<dbReference type="Gene3D" id="3.20.20.450">
    <property type="entry name" value="EAL domain"/>
    <property type="match status" value="1"/>
</dbReference>
<dbReference type="InterPro" id="IPR001633">
    <property type="entry name" value="EAL_dom"/>
</dbReference>
<dbReference type="InterPro" id="IPR011006">
    <property type="entry name" value="CheY-like_superfamily"/>
</dbReference>
<evidence type="ECO:0000313" key="4">
    <source>
        <dbReference type="EMBL" id="PZA13664.1"/>
    </source>
</evidence>
<comment type="caution">
    <text evidence="4">The sequence shown here is derived from an EMBL/GenBank/DDBJ whole genome shotgun (WGS) entry which is preliminary data.</text>
</comment>
<name>A0A323UM90_RHOPL</name>
<dbReference type="PANTHER" id="PTHR33121:SF71">
    <property type="entry name" value="OXYGEN SENSOR PROTEIN DOSP"/>
    <property type="match status" value="1"/>
</dbReference>
<dbReference type="PROSITE" id="PS50883">
    <property type="entry name" value="EAL"/>
    <property type="match status" value="1"/>
</dbReference>
<feature type="modified residue" description="4-aspartylphosphate" evidence="1">
    <location>
        <position position="61"/>
    </location>
</feature>